<dbReference type="Gene3D" id="3.90.1140.10">
    <property type="entry name" value="Cyclic phosphodiesterase"/>
    <property type="match status" value="1"/>
</dbReference>
<evidence type="ECO:0000313" key="2">
    <source>
        <dbReference type="Proteomes" id="UP000824209"/>
    </source>
</evidence>
<protein>
    <recommendedName>
        <fullName evidence="3">2'-5' RNA ligase family protein</fullName>
    </recommendedName>
</protein>
<dbReference type="EMBL" id="DWYA01000037">
    <property type="protein sequence ID" value="HJB39505.1"/>
    <property type="molecule type" value="Genomic_DNA"/>
</dbReference>
<organism evidence="1 2">
    <name type="scientific">Candidatus Ruthenibacterium avium</name>
    <dbReference type="NCBI Taxonomy" id="2838751"/>
    <lineage>
        <taxon>Bacteria</taxon>
        <taxon>Bacillati</taxon>
        <taxon>Bacillota</taxon>
        <taxon>Clostridia</taxon>
        <taxon>Eubacteriales</taxon>
        <taxon>Oscillospiraceae</taxon>
        <taxon>Ruthenibacterium</taxon>
    </lineage>
</organism>
<gene>
    <name evidence="1" type="ORF">H9943_03825</name>
</gene>
<proteinExistence type="predicted"/>
<name>A0A9D2M258_9FIRM</name>
<evidence type="ECO:0000313" key="1">
    <source>
        <dbReference type="EMBL" id="HJB39505.1"/>
    </source>
</evidence>
<reference evidence="1" key="2">
    <citation type="submission" date="2021-04" db="EMBL/GenBank/DDBJ databases">
        <authorList>
            <person name="Gilroy R."/>
        </authorList>
    </citation>
    <scope>NUCLEOTIDE SEQUENCE</scope>
    <source>
        <strain evidence="1">ChiBcec8-14828</strain>
    </source>
</reference>
<accession>A0A9D2M258</accession>
<dbReference type="InterPro" id="IPR009097">
    <property type="entry name" value="Cyclic_Pdiesterase"/>
</dbReference>
<sequence length="184" mass="21494">MKKYVVIARFDDDTNQKMLSLRDKLMSKGYSVQEWPPHITLAAYENCDEESIKDWIRSFVKSHHEIEVGMNSITILPPSDEHTETAVLCFAPTHKKDFVDFYYQFHDRLDEYCTGIGYYYSKAFNNPIFHSSIGVFNVNCLQDVTNIIFSSDAFGSAKINALELYTYPMQLIERYELTNEHQIF</sequence>
<comment type="caution">
    <text evidence="1">The sequence shown here is derived from an EMBL/GenBank/DDBJ whole genome shotgun (WGS) entry which is preliminary data.</text>
</comment>
<evidence type="ECO:0008006" key="3">
    <source>
        <dbReference type="Google" id="ProtNLM"/>
    </source>
</evidence>
<dbReference type="SUPFAM" id="SSF55144">
    <property type="entry name" value="LigT-like"/>
    <property type="match status" value="1"/>
</dbReference>
<dbReference type="Proteomes" id="UP000824209">
    <property type="component" value="Unassembled WGS sequence"/>
</dbReference>
<reference evidence="1" key="1">
    <citation type="journal article" date="2021" name="PeerJ">
        <title>Extensive microbial diversity within the chicken gut microbiome revealed by metagenomics and culture.</title>
        <authorList>
            <person name="Gilroy R."/>
            <person name="Ravi A."/>
            <person name="Getino M."/>
            <person name="Pursley I."/>
            <person name="Horton D.L."/>
            <person name="Alikhan N.F."/>
            <person name="Baker D."/>
            <person name="Gharbi K."/>
            <person name="Hall N."/>
            <person name="Watson M."/>
            <person name="Adriaenssens E.M."/>
            <person name="Foster-Nyarko E."/>
            <person name="Jarju S."/>
            <person name="Secka A."/>
            <person name="Antonio M."/>
            <person name="Oren A."/>
            <person name="Chaudhuri R.R."/>
            <person name="La Ragione R."/>
            <person name="Hildebrand F."/>
            <person name="Pallen M.J."/>
        </authorList>
    </citation>
    <scope>NUCLEOTIDE SEQUENCE</scope>
    <source>
        <strain evidence="1">ChiBcec8-14828</strain>
    </source>
</reference>
<dbReference type="AlphaFoldDB" id="A0A9D2M258"/>